<dbReference type="InParanoid" id="G4ZTB5"/>
<dbReference type="SUPFAM" id="SSF52540">
    <property type="entry name" value="P-loop containing nucleoside triphosphate hydrolases"/>
    <property type="match status" value="1"/>
</dbReference>
<dbReference type="OMA" id="TSTSAWF"/>
<reference evidence="1 2" key="1">
    <citation type="journal article" date="2006" name="Science">
        <title>Phytophthora genome sequences uncover evolutionary origins and mechanisms of pathogenesis.</title>
        <authorList>
            <person name="Tyler B.M."/>
            <person name="Tripathy S."/>
            <person name="Zhang X."/>
            <person name="Dehal P."/>
            <person name="Jiang R.H."/>
            <person name="Aerts A."/>
            <person name="Arredondo F.D."/>
            <person name="Baxter L."/>
            <person name="Bensasson D."/>
            <person name="Beynon J.L."/>
            <person name="Chapman J."/>
            <person name="Damasceno C.M."/>
            <person name="Dorrance A.E."/>
            <person name="Dou D."/>
            <person name="Dickerman A.W."/>
            <person name="Dubchak I.L."/>
            <person name="Garbelotto M."/>
            <person name="Gijzen M."/>
            <person name="Gordon S.G."/>
            <person name="Govers F."/>
            <person name="Grunwald N.J."/>
            <person name="Huang W."/>
            <person name="Ivors K.L."/>
            <person name="Jones R.W."/>
            <person name="Kamoun S."/>
            <person name="Krampis K."/>
            <person name="Lamour K.H."/>
            <person name="Lee M.K."/>
            <person name="McDonald W.H."/>
            <person name="Medina M."/>
            <person name="Meijer H.J."/>
            <person name="Nordberg E.K."/>
            <person name="Maclean D.J."/>
            <person name="Ospina-Giraldo M.D."/>
            <person name="Morris P.F."/>
            <person name="Phuntumart V."/>
            <person name="Putnam N.H."/>
            <person name="Rash S."/>
            <person name="Rose J.K."/>
            <person name="Sakihama Y."/>
            <person name="Salamov A.A."/>
            <person name="Savidor A."/>
            <person name="Scheuring C.F."/>
            <person name="Smith B.M."/>
            <person name="Sobral B.W."/>
            <person name="Terry A."/>
            <person name="Torto-Alalibo T.A."/>
            <person name="Win J."/>
            <person name="Xu Z."/>
            <person name="Zhang H."/>
            <person name="Grigoriev I.V."/>
            <person name="Rokhsar D.S."/>
            <person name="Boore J.L."/>
        </authorList>
    </citation>
    <scope>NUCLEOTIDE SEQUENCE [LARGE SCALE GENOMIC DNA]</scope>
    <source>
        <strain evidence="1 2">P6497</strain>
    </source>
</reference>
<proteinExistence type="predicted"/>
<dbReference type="KEGG" id="psoj:PHYSODRAFT_512474"/>
<dbReference type="GeneID" id="20659362"/>
<dbReference type="InterPro" id="IPR027417">
    <property type="entry name" value="P-loop_NTPase"/>
</dbReference>
<accession>G4ZTB5</accession>
<dbReference type="EMBL" id="JH159156">
    <property type="protein sequence ID" value="EGZ12879.1"/>
    <property type="molecule type" value="Genomic_DNA"/>
</dbReference>
<name>G4ZTB5_PHYSP</name>
<dbReference type="AlphaFoldDB" id="G4ZTB5"/>
<evidence type="ECO:0000313" key="2">
    <source>
        <dbReference type="Proteomes" id="UP000002640"/>
    </source>
</evidence>
<dbReference type="Proteomes" id="UP000002640">
    <property type="component" value="Unassembled WGS sequence"/>
</dbReference>
<keyword evidence="2" id="KW-1185">Reference proteome</keyword>
<dbReference type="RefSeq" id="XP_009530308.1">
    <property type="nucleotide sequence ID" value="XM_009532013.1"/>
</dbReference>
<gene>
    <name evidence="1" type="ORF">PHYSODRAFT_512474</name>
</gene>
<protein>
    <submittedName>
        <fullName evidence="1">Uncharacterized protein</fullName>
    </submittedName>
</protein>
<organism evidence="1 2">
    <name type="scientific">Phytophthora sojae (strain P6497)</name>
    <name type="common">Soybean stem and root rot agent</name>
    <name type="synonym">Phytophthora megasperma f. sp. glycines</name>
    <dbReference type="NCBI Taxonomy" id="1094619"/>
    <lineage>
        <taxon>Eukaryota</taxon>
        <taxon>Sar</taxon>
        <taxon>Stramenopiles</taxon>
        <taxon>Oomycota</taxon>
        <taxon>Peronosporomycetes</taxon>
        <taxon>Peronosporales</taxon>
        <taxon>Peronosporaceae</taxon>
        <taxon>Phytophthora</taxon>
    </lineage>
</organism>
<sequence length="320" mass="36531">MEKLEVQIDSAEFQLDQLRAKDGTLVDTPTLHKLWADFGEFPSSYYVRKEEQMLWTVIKQQIPSLDFVPVVILGSHGVGKSCFLMLLAVHLACVAHRKVLVIRRVKGNGRGEAVVLLNGPNSRAINLPFENISRIRKTDGLLVLVDGFTEYEIRMSRHLKMFDILATSYQYDRKENDPSQLVVLPAWRYGGLEQYAQLNRAWLDAAGYANMGNGATVKQLAAQQYALSGGSMRLFCMDRAQLMDRITMDFRRVAATQTFALCTDFRTDPSERLRRHYVLDPNNPDDYTSTSAWFMSVDSAYVLKELERCLVPTENHLDFY</sequence>
<evidence type="ECO:0000313" key="1">
    <source>
        <dbReference type="EMBL" id="EGZ12879.1"/>
    </source>
</evidence>